<dbReference type="CDD" id="cd13578">
    <property type="entry name" value="PBP2_Bug27"/>
    <property type="match status" value="1"/>
</dbReference>
<comment type="caution">
    <text evidence="2">The sequence shown here is derived from an EMBL/GenBank/DDBJ whole genome shotgun (WGS) entry which is preliminary data.</text>
</comment>
<dbReference type="PANTHER" id="PTHR42928">
    <property type="entry name" value="TRICARBOXYLATE-BINDING PROTEIN"/>
    <property type="match status" value="1"/>
</dbReference>
<keyword evidence="3" id="KW-1185">Reference proteome</keyword>
<reference evidence="2 3" key="1">
    <citation type="submission" date="2021-01" db="EMBL/GenBank/DDBJ databases">
        <title>Belnapia mucosa sp. nov. and Belnapia arida sp. nov., isolated from the Tabernas Desert (Almeria, Spain).</title>
        <authorList>
            <person name="Molina-Menor E."/>
            <person name="Vidal-Verdu A."/>
            <person name="Calonge A."/>
            <person name="Satari L."/>
            <person name="Pereto Magraner J."/>
            <person name="Porcar Miralles M."/>
        </authorList>
    </citation>
    <scope>NUCLEOTIDE SEQUENCE [LARGE SCALE GENOMIC DNA]</scope>
    <source>
        <strain evidence="2 3">T6</strain>
    </source>
</reference>
<dbReference type="InterPro" id="IPR042100">
    <property type="entry name" value="Bug_dom1"/>
</dbReference>
<evidence type="ECO:0000256" key="1">
    <source>
        <dbReference type="ARBA" id="ARBA00006987"/>
    </source>
</evidence>
<proteinExistence type="inferred from homology"/>
<dbReference type="PIRSF" id="PIRSF017082">
    <property type="entry name" value="YflP"/>
    <property type="match status" value="1"/>
</dbReference>
<sequence>MSTQATRRALFAGLSTLPLADRAWAEAPWPNRPVRLVVTFLPGGILDTLARLIAPPLQRRLGQPFVVENRPGAGGNVGTALAARAKGDSYTLLVGSSGPLAISPSIESNLGYSPLTDFTPITLLASTPLVLVVPANSPWHSLRDMIAAVKSSQGEFLYPTPGIGSPQLLAGEALRQRVGFRATPVSYNGSAPAVLAIIAGEMPYTFENLVLVAPHLAKGTLRALAVTSAQRSHMLPEVPTMEEAGLPGFQAGGWYGLLAPAGVSQEVVDRLHAATVAVLHEPDVAPRILEMGSLNISSTPDQFREHIRQETERWRHVMLAANAPLDREPANRQSTGR</sequence>
<dbReference type="Proteomes" id="UP000606490">
    <property type="component" value="Unassembled WGS sequence"/>
</dbReference>
<evidence type="ECO:0000313" key="3">
    <source>
        <dbReference type="Proteomes" id="UP000606490"/>
    </source>
</evidence>
<dbReference type="Gene3D" id="3.40.190.10">
    <property type="entry name" value="Periplasmic binding protein-like II"/>
    <property type="match status" value="1"/>
</dbReference>
<dbReference type="Gene3D" id="3.40.190.150">
    <property type="entry name" value="Bordetella uptake gene, domain 1"/>
    <property type="match status" value="1"/>
</dbReference>
<dbReference type="EMBL" id="JAEUXJ010000025">
    <property type="protein sequence ID" value="MBL6459050.1"/>
    <property type="molecule type" value="Genomic_DNA"/>
</dbReference>
<comment type="similarity">
    <text evidence="1">Belongs to the UPF0065 (bug) family.</text>
</comment>
<organism evidence="2 3">
    <name type="scientific">Belnapia mucosa</name>
    <dbReference type="NCBI Taxonomy" id="2804532"/>
    <lineage>
        <taxon>Bacteria</taxon>
        <taxon>Pseudomonadati</taxon>
        <taxon>Pseudomonadota</taxon>
        <taxon>Alphaproteobacteria</taxon>
        <taxon>Acetobacterales</taxon>
        <taxon>Roseomonadaceae</taxon>
        <taxon>Belnapia</taxon>
    </lineage>
</organism>
<dbReference type="SUPFAM" id="SSF53850">
    <property type="entry name" value="Periplasmic binding protein-like II"/>
    <property type="match status" value="1"/>
</dbReference>
<evidence type="ECO:0000313" key="2">
    <source>
        <dbReference type="EMBL" id="MBL6459050.1"/>
    </source>
</evidence>
<dbReference type="PANTHER" id="PTHR42928:SF5">
    <property type="entry name" value="BLR1237 PROTEIN"/>
    <property type="match status" value="1"/>
</dbReference>
<name>A0ABS1VBQ5_9PROT</name>
<protein>
    <submittedName>
        <fullName evidence="2">Tripartite tricarboxylate transporter substrate binding protein</fullName>
    </submittedName>
</protein>
<dbReference type="RefSeq" id="WP_202828784.1">
    <property type="nucleotide sequence ID" value="NZ_JAEUXJ010000025.1"/>
</dbReference>
<accession>A0ABS1VBQ5</accession>
<gene>
    <name evidence="2" type="ORF">JMJ55_27350</name>
</gene>
<dbReference type="InterPro" id="IPR005064">
    <property type="entry name" value="BUG"/>
</dbReference>
<dbReference type="Pfam" id="PF03401">
    <property type="entry name" value="TctC"/>
    <property type="match status" value="1"/>
</dbReference>